<dbReference type="GO" id="GO:0003997">
    <property type="term" value="F:acyl-CoA oxidase activity"/>
    <property type="evidence" value="ECO:0007669"/>
    <property type="project" value="UniProtKB-EC"/>
</dbReference>
<dbReference type="EMBL" id="JAHUZN010000001">
    <property type="protein sequence ID" value="KAG8502123.1"/>
    <property type="molecule type" value="Genomic_DNA"/>
</dbReference>
<evidence type="ECO:0000256" key="6">
    <source>
        <dbReference type="ARBA" id="ARBA00022630"/>
    </source>
</evidence>
<evidence type="ECO:0000256" key="1">
    <source>
        <dbReference type="ARBA" id="ARBA00001201"/>
    </source>
</evidence>
<evidence type="ECO:0000259" key="14">
    <source>
        <dbReference type="Pfam" id="PF22924"/>
    </source>
</evidence>
<evidence type="ECO:0000313" key="15">
    <source>
        <dbReference type="EMBL" id="KAG8502123.1"/>
    </source>
</evidence>
<name>A0A8J5ZIA3_9ROSI</name>
<evidence type="ECO:0000259" key="12">
    <source>
        <dbReference type="Pfam" id="PF01756"/>
    </source>
</evidence>
<dbReference type="Gene3D" id="1.20.140.10">
    <property type="entry name" value="Butyryl-CoA Dehydrogenase, subunit A, domain 3"/>
    <property type="match status" value="4"/>
</dbReference>
<comment type="similarity">
    <text evidence="4">Belongs to the acyl-CoA oxidase family.</text>
</comment>
<dbReference type="PANTHER" id="PTHR10909:SF352">
    <property type="entry name" value="ACYL-COENZYME A OXIDASE-LIKE PROTEIN"/>
    <property type="match status" value="1"/>
</dbReference>
<comment type="caution">
    <text evidence="15">The sequence shown here is derived from an EMBL/GenBank/DDBJ whole genome shotgun (WGS) entry which is preliminary data.</text>
</comment>
<keyword evidence="8" id="KW-0276">Fatty acid metabolism</keyword>
<dbReference type="InterPro" id="IPR009100">
    <property type="entry name" value="AcylCoA_DH/oxidase_NM_dom_sf"/>
</dbReference>
<keyword evidence="10" id="KW-0443">Lipid metabolism</keyword>
<evidence type="ECO:0000256" key="10">
    <source>
        <dbReference type="ARBA" id="ARBA00023098"/>
    </source>
</evidence>
<dbReference type="EC" id="1.3.3.6" evidence="5"/>
<dbReference type="GO" id="GO:0055088">
    <property type="term" value="P:lipid homeostasis"/>
    <property type="evidence" value="ECO:0007669"/>
    <property type="project" value="TreeGrafter"/>
</dbReference>
<protein>
    <recommendedName>
        <fullName evidence="5">acyl-CoA oxidase</fullName>
        <ecNumber evidence="5">1.3.3.6</ecNumber>
    </recommendedName>
</protein>
<feature type="domain" description="Acyl-CoA oxidase/dehydrogenase middle" evidence="13">
    <location>
        <begin position="841"/>
        <end position="950"/>
    </location>
</feature>
<evidence type="ECO:0000256" key="2">
    <source>
        <dbReference type="ARBA" id="ARBA00001974"/>
    </source>
</evidence>
<dbReference type="FunFam" id="2.40.110.10:FF:000005">
    <property type="entry name" value="Acyl-coenzyme A oxidase"/>
    <property type="match status" value="2"/>
</dbReference>
<keyword evidence="9" id="KW-0560">Oxidoreductase</keyword>
<dbReference type="GO" id="GO:0005777">
    <property type="term" value="C:peroxisome"/>
    <property type="evidence" value="ECO:0007669"/>
    <property type="project" value="UniProtKB-SubCell"/>
</dbReference>
<feature type="domain" description="Acyl-CoA oxidase C-alpha1" evidence="14">
    <location>
        <begin position="329"/>
        <end position="479"/>
    </location>
</feature>
<dbReference type="FunFam" id="1.20.140.10:FF:000007">
    <property type="entry name" value="Acyl-coenzyme A oxidase"/>
    <property type="match status" value="2"/>
</dbReference>
<dbReference type="GO" id="GO:0071949">
    <property type="term" value="F:FAD binding"/>
    <property type="evidence" value="ECO:0007669"/>
    <property type="project" value="InterPro"/>
</dbReference>
<keyword evidence="16" id="KW-1185">Reference proteome</keyword>
<evidence type="ECO:0000256" key="11">
    <source>
        <dbReference type="ARBA" id="ARBA00023140"/>
    </source>
</evidence>
<evidence type="ECO:0000256" key="7">
    <source>
        <dbReference type="ARBA" id="ARBA00022827"/>
    </source>
</evidence>
<dbReference type="PANTHER" id="PTHR10909">
    <property type="entry name" value="ELECTRON TRANSPORT OXIDOREDUCTASE"/>
    <property type="match status" value="1"/>
</dbReference>
<dbReference type="InterPro" id="IPR055060">
    <property type="entry name" value="ACOX_C_alpha1"/>
</dbReference>
<evidence type="ECO:0000256" key="9">
    <source>
        <dbReference type="ARBA" id="ARBA00023002"/>
    </source>
</evidence>
<feature type="domain" description="Acyl-CoA oxidase C-terminal" evidence="12">
    <location>
        <begin position="1183"/>
        <end position="1315"/>
    </location>
</feature>
<dbReference type="OrthoDB" id="538336at2759"/>
<dbReference type="GO" id="GO:0005504">
    <property type="term" value="F:fatty acid binding"/>
    <property type="evidence" value="ECO:0007669"/>
    <property type="project" value="TreeGrafter"/>
</dbReference>
<evidence type="ECO:0000256" key="8">
    <source>
        <dbReference type="ARBA" id="ARBA00022832"/>
    </source>
</evidence>
<feature type="domain" description="Acyl-CoA oxidase C-terminal" evidence="12">
    <location>
        <begin position="524"/>
        <end position="655"/>
    </location>
</feature>
<dbReference type="InterPro" id="IPR006091">
    <property type="entry name" value="Acyl-CoA_Oxase/DH_mid-dom"/>
</dbReference>
<dbReference type="Proteomes" id="UP000701853">
    <property type="component" value="Chromosome 1"/>
</dbReference>
<evidence type="ECO:0000256" key="4">
    <source>
        <dbReference type="ARBA" id="ARBA00006288"/>
    </source>
</evidence>
<dbReference type="SUPFAM" id="SSF47203">
    <property type="entry name" value="Acyl-CoA dehydrogenase C-terminal domain-like"/>
    <property type="match status" value="4"/>
</dbReference>
<keyword evidence="11" id="KW-0576">Peroxisome</keyword>
<dbReference type="Pfam" id="PF22924">
    <property type="entry name" value="ACOX_C_alpha1"/>
    <property type="match status" value="2"/>
</dbReference>
<comment type="subcellular location">
    <subcellularLocation>
        <location evidence="3">Peroxisome</location>
    </subcellularLocation>
</comment>
<evidence type="ECO:0000256" key="5">
    <source>
        <dbReference type="ARBA" id="ARBA00012870"/>
    </source>
</evidence>
<feature type="domain" description="Acyl-CoA oxidase C-alpha1" evidence="14">
    <location>
        <begin position="988"/>
        <end position="1138"/>
    </location>
</feature>
<dbReference type="InterPro" id="IPR012258">
    <property type="entry name" value="Acyl-CoA_oxidase"/>
</dbReference>
<proteinExistence type="inferred from homology"/>
<dbReference type="InterPro" id="IPR046373">
    <property type="entry name" value="Acyl-CoA_Oxase/DH_mid-dom_sf"/>
</dbReference>
<evidence type="ECO:0000259" key="13">
    <source>
        <dbReference type="Pfam" id="PF02770"/>
    </source>
</evidence>
<evidence type="ECO:0000256" key="3">
    <source>
        <dbReference type="ARBA" id="ARBA00004275"/>
    </source>
</evidence>
<feature type="domain" description="Acyl-CoA oxidase/dehydrogenase middle" evidence="13">
    <location>
        <begin position="182"/>
        <end position="291"/>
    </location>
</feature>
<keyword evidence="6" id="KW-0285">Flavoprotein</keyword>
<dbReference type="GO" id="GO:0033540">
    <property type="term" value="P:fatty acid beta-oxidation using acyl-CoA oxidase"/>
    <property type="evidence" value="ECO:0007669"/>
    <property type="project" value="TreeGrafter"/>
</dbReference>
<dbReference type="Gene3D" id="2.40.110.10">
    <property type="entry name" value="Butyryl-CoA Dehydrogenase, subunit A, domain 2"/>
    <property type="match status" value="2"/>
</dbReference>
<sequence length="1390" mass="156897">MERAFQRTQVLTNHLLQSSSPLPSQTLSSNACLSYSPPELSENYAFDVKEMRKLIDGHNLEERDWLFGLMKQSELFNPKVKGGKVFVSPDYNQSMEQQREMTLKRIKYLQERGVFKGWLTEKGEEIEMRKFAGFEVFSIYDHSLFTKLGVHFPMGGAIQFCGTKHHHDKWLRDTENYSIKGCFAMTELGHGSNIRSLETVTTYDSNTGEFVINTPCESAQKFWIGGAAKHATHTVVFSQLHINGINQGVHAFIVQIRDVDGNICPNIRIADCGHKIGLNGVDNGRIWFDNVRVPRENLLNSVVDVSPDGKYLSSIKNPDQRFAAFMAPMTVGRVNIAIGAVYQSKVALAITIRYALTRRAFSLKPNEPEVLLLDYPSHQRRLFPLVAKTYAMSFAANYLKVLYAKRTPQSNKAIHIVSSSFKATFTWNNMEILQECREACGGQGLRTENRVGHLKGEYDVQSTFEGDNFLLMQLVSKALFAEYMAAQKRNKVFKGLGLEHMNKPCPVIPSQLTSTTLRCSQFQMDALCLRERDLLNRFVADVLKCKAKGENTEQAFNTCYELAKDLGRAFSERAIFQTFVEAESTLPAGSLKDVLGTLRSLYASICIEDVSFLRYGYLSVDNGANVRREITKLCNELRPHALALISSFGVPDAFLSPIAFNWIDTNSTHILTNHLLQSSPSSQTLSSNACLSYSPPELSENYAFDIKDMRKLIDRHNLEERDWLFGLMKQSKLFNPKVRGGKVFVSPDYNQSMEQQREMTLKRIEYLLEKGAFKGWLTEKGEDIEMRKFAGFEVCSIYDHSLFTKLGVHFFLWGGAIQFFGTKHHHDKWLRDTENYSIKGCFAMTELGHGSNVRGLETVTTYDSNTGEFVINTPCESAQKYWIGGAANHATHTVVFSQLHINGTNQGVHAFIVQIRDADGNICPNIRIVDCGHKIGLNGVDNGRIWFDNVRVPRENLLNSVADVSPDGKYLSSIENPDQRFAAFMAPLTVGRVNIAISSVYQSKVALATSIRYALTRRAFSLKQNEPEVLLLDYPSHQRRLFPLVAKTYAMSFAANYLKMLYVKRTPQSNKTIHIVSSSFKATFTWNNMQILQECREACGGQGLKTENRVGQLKGEYDVQSTFEGDNLILMQQVSKALFAEYMAAQKRNKVFKGLGLEHMNKPCPVIPLQLTSTTLRCSQFQMDALCLRERDLLNRFVADVSKCKAKGESSEQAFMMCYELAQDLGKAFSDRAIFQTFVDAETTLPAGSLKDVLGTLRSLYALICIEDVSFLQYGYLSVDNGANVRTEITKLCTELRPHALALVSSFGIPDAFLGPIAFNWIEANAWSSCVDEGDLLCDDQVVAFPSKHIVWFFFDDKDKISRYNIWSLVPFLRECDFRAFLPSRPHIDG</sequence>
<evidence type="ECO:0000313" key="16">
    <source>
        <dbReference type="Proteomes" id="UP000701853"/>
    </source>
</evidence>
<dbReference type="InterPro" id="IPR002655">
    <property type="entry name" value="Acyl-CoA_oxidase_C"/>
</dbReference>
<comment type="catalytic activity">
    <reaction evidence="1">
        <text>a 2,3-saturated acyl-CoA + O2 = a (2E)-enoyl-CoA + H2O2</text>
        <dbReference type="Rhea" id="RHEA:38959"/>
        <dbReference type="ChEBI" id="CHEBI:15379"/>
        <dbReference type="ChEBI" id="CHEBI:16240"/>
        <dbReference type="ChEBI" id="CHEBI:58856"/>
        <dbReference type="ChEBI" id="CHEBI:65111"/>
        <dbReference type="EC" id="1.3.3.6"/>
    </reaction>
</comment>
<accession>A0A8J5ZIA3</accession>
<dbReference type="Pfam" id="PF02770">
    <property type="entry name" value="Acyl-CoA_dh_M"/>
    <property type="match status" value="2"/>
</dbReference>
<reference evidence="15 16" key="1">
    <citation type="journal article" date="2021" name="bioRxiv">
        <title>The Gossypium anomalum genome as a resource for cotton improvement and evolutionary analysis of hybrid incompatibility.</title>
        <authorList>
            <person name="Grover C.E."/>
            <person name="Yuan D."/>
            <person name="Arick M.A."/>
            <person name="Miller E.R."/>
            <person name="Hu G."/>
            <person name="Peterson D.G."/>
            <person name="Wendel J.F."/>
            <person name="Udall J.A."/>
        </authorList>
    </citation>
    <scope>NUCLEOTIDE SEQUENCE [LARGE SCALE GENOMIC DNA]</scope>
    <source>
        <strain evidence="15">JFW-Udall</strain>
        <tissue evidence="15">Leaf</tissue>
    </source>
</reference>
<keyword evidence="7" id="KW-0274">FAD</keyword>
<dbReference type="InterPro" id="IPR036250">
    <property type="entry name" value="AcylCo_DH-like_C"/>
</dbReference>
<organism evidence="15 16">
    <name type="scientific">Gossypium anomalum</name>
    <dbReference type="NCBI Taxonomy" id="47600"/>
    <lineage>
        <taxon>Eukaryota</taxon>
        <taxon>Viridiplantae</taxon>
        <taxon>Streptophyta</taxon>
        <taxon>Embryophyta</taxon>
        <taxon>Tracheophyta</taxon>
        <taxon>Spermatophyta</taxon>
        <taxon>Magnoliopsida</taxon>
        <taxon>eudicotyledons</taxon>
        <taxon>Gunneridae</taxon>
        <taxon>Pentapetalae</taxon>
        <taxon>rosids</taxon>
        <taxon>malvids</taxon>
        <taxon>Malvales</taxon>
        <taxon>Malvaceae</taxon>
        <taxon>Malvoideae</taxon>
        <taxon>Gossypium</taxon>
    </lineage>
</organism>
<dbReference type="Pfam" id="PF01756">
    <property type="entry name" value="ACOX"/>
    <property type="match status" value="2"/>
</dbReference>
<gene>
    <name evidence="15" type="ORF">CXB51_000259</name>
</gene>
<dbReference type="SUPFAM" id="SSF56645">
    <property type="entry name" value="Acyl-CoA dehydrogenase NM domain-like"/>
    <property type="match status" value="2"/>
</dbReference>
<dbReference type="FunFam" id="1.20.140.10:FF:000010">
    <property type="entry name" value="Acyl-coenzyme A oxidase"/>
    <property type="match status" value="2"/>
</dbReference>
<comment type="cofactor">
    <cofactor evidence="2">
        <name>FAD</name>
        <dbReference type="ChEBI" id="CHEBI:57692"/>
    </cofactor>
</comment>